<dbReference type="GO" id="GO:0015562">
    <property type="term" value="F:efflux transmembrane transporter activity"/>
    <property type="evidence" value="ECO:0007669"/>
    <property type="project" value="InterPro"/>
</dbReference>
<dbReference type="EMBL" id="CP119075">
    <property type="protein sequence ID" value="WED64431.1"/>
    <property type="molecule type" value="Genomic_DNA"/>
</dbReference>
<proteinExistence type="predicted"/>
<dbReference type="PANTHER" id="PTHR30026:SF20">
    <property type="entry name" value="OUTER MEMBRANE PROTEIN TOLC"/>
    <property type="match status" value="1"/>
</dbReference>
<dbReference type="SUPFAM" id="SSF56954">
    <property type="entry name" value="Outer membrane efflux proteins (OEP)"/>
    <property type="match status" value="1"/>
</dbReference>
<evidence type="ECO:0000313" key="7">
    <source>
        <dbReference type="Proteomes" id="UP001218638"/>
    </source>
</evidence>
<organism evidence="6 7">
    <name type="scientific">Synoicihabitans lomoniglobus</name>
    <dbReference type="NCBI Taxonomy" id="2909285"/>
    <lineage>
        <taxon>Bacteria</taxon>
        <taxon>Pseudomonadati</taxon>
        <taxon>Verrucomicrobiota</taxon>
        <taxon>Opitutia</taxon>
        <taxon>Opitutales</taxon>
        <taxon>Opitutaceae</taxon>
        <taxon>Synoicihabitans</taxon>
    </lineage>
</organism>
<evidence type="ECO:0000313" key="6">
    <source>
        <dbReference type="EMBL" id="WED64431.1"/>
    </source>
</evidence>
<dbReference type="GO" id="GO:0009279">
    <property type="term" value="C:cell outer membrane"/>
    <property type="evidence" value="ECO:0007669"/>
    <property type="project" value="UniProtKB-SubCell"/>
</dbReference>
<name>A0AAF0CND1_9BACT</name>
<dbReference type="Proteomes" id="UP001218638">
    <property type="component" value="Chromosome"/>
</dbReference>
<keyword evidence="2" id="KW-1134">Transmembrane beta strand</keyword>
<gene>
    <name evidence="6" type="ORF">PXH66_18995</name>
</gene>
<dbReference type="AlphaFoldDB" id="A0AAF0CND1"/>
<comment type="subcellular location">
    <subcellularLocation>
        <location evidence="1">Cell outer membrane</location>
    </subcellularLocation>
</comment>
<keyword evidence="5" id="KW-0998">Cell outer membrane</keyword>
<dbReference type="KEGG" id="slom:PXH66_18995"/>
<evidence type="ECO:0000256" key="3">
    <source>
        <dbReference type="ARBA" id="ARBA00022692"/>
    </source>
</evidence>
<protein>
    <submittedName>
        <fullName evidence="6">TolC family protein</fullName>
    </submittedName>
</protein>
<evidence type="ECO:0000256" key="1">
    <source>
        <dbReference type="ARBA" id="ARBA00004442"/>
    </source>
</evidence>
<keyword evidence="4" id="KW-0472">Membrane</keyword>
<evidence type="ECO:0000256" key="5">
    <source>
        <dbReference type="ARBA" id="ARBA00023237"/>
    </source>
</evidence>
<dbReference type="Gene3D" id="1.20.1600.10">
    <property type="entry name" value="Outer membrane efflux proteins (OEP)"/>
    <property type="match status" value="1"/>
</dbReference>
<dbReference type="GO" id="GO:1990281">
    <property type="term" value="C:efflux pump complex"/>
    <property type="evidence" value="ECO:0007669"/>
    <property type="project" value="TreeGrafter"/>
</dbReference>
<accession>A0AAF0CND1</accession>
<dbReference type="GO" id="GO:0015288">
    <property type="term" value="F:porin activity"/>
    <property type="evidence" value="ECO:0007669"/>
    <property type="project" value="TreeGrafter"/>
</dbReference>
<dbReference type="PANTHER" id="PTHR30026">
    <property type="entry name" value="OUTER MEMBRANE PROTEIN TOLC"/>
    <property type="match status" value="1"/>
</dbReference>
<evidence type="ECO:0000256" key="2">
    <source>
        <dbReference type="ARBA" id="ARBA00022452"/>
    </source>
</evidence>
<dbReference type="InterPro" id="IPR051906">
    <property type="entry name" value="TolC-like"/>
</dbReference>
<evidence type="ECO:0000256" key="4">
    <source>
        <dbReference type="ARBA" id="ARBA00023136"/>
    </source>
</evidence>
<sequence length="487" mass="55263">MRITTTFYFGARLARSGWGAGLFMAAVGGFPLASLRAGTLMDIYEAAIVADLNVEVAEYELRAAEQQIQTQRQQYFPRLFVIGRESFVEQDISATDTTIYREGITRFSNTLLNVEVSQPLYDPTIAPEVEAARARYRRQHNFNREMRELRTQRIVEGFLRTVRLYELSGSADRVIQRLQKELEGVSKSYDVKLATIADVQNVKLSLAGMKREKNNYVKQLHYELANLGVGGEVLKSSWVELSPEASLAEAVAAAAVETNSHPQQETLEAEIDELEHQITATQRRTWPVLSLFGRYELDNADGSVFGGARDITGYAAGVAVQWDIFNRGINRSEAKTFTYRKLAKERQLKVSQVQQEKSDRYRQELMNQSRRSVLELEDLVAQHAVLRDSSARAYEAGKQSYIESITAYLAYESTVREWENARYDRLLSEINFYGQSRGWNEAFVRQVDDLFEPAEGSLVFTSDLSAGPGPAFTRFQPDHVDRTDSHR</sequence>
<keyword evidence="7" id="KW-1185">Reference proteome</keyword>
<reference evidence="6" key="1">
    <citation type="submission" date="2023-03" db="EMBL/GenBank/DDBJ databases">
        <title>Lomoglobus Profundus gen. nov., sp. nov., a novel member of the phylum Verrucomicrobia, isolated from deep-marine sediment of South China Sea.</title>
        <authorList>
            <person name="Ahmad T."/>
            <person name="Ishaq S.E."/>
            <person name="Wang F."/>
        </authorList>
    </citation>
    <scope>NUCLEOTIDE SEQUENCE</scope>
    <source>
        <strain evidence="6">LMO-M01</strain>
    </source>
</reference>
<dbReference type="RefSeq" id="WP_330930936.1">
    <property type="nucleotide sequence ID" value="NZ_CP119075.1"/>
</dbReference>
<keyword evidence="3" id="KW-0812">Transmembrane</keyword>